<name>L8JJI0_9BACT</name>
<accession>L8JJI0</accession>
<comment type="caution">
    <text evidence="2">The sequence shown here is derived from an EMBL/GenBank/DDBJ whole genome shotgun (WGS) entry which is preliminary data.</text>
</comment>
<dbReference type="EMBL" id="AMZN01000116">
    <property type="protein sequence ID" value="ELR68398.1"/>
    <property type="molecule type" value="Genomic_DNA"/>
</dbReference>
<feature type="transmembrane region" description="Helical" evidence="1">
    <location>
        <begin position="6"/>
        <end position="29"/>
    </location>
</feature>
<dbReference type="AlphaFoldDB" id="L8JJI0"/>
<organism evidence="2 3">
    <name type="scientific">Fulvivirga imtechensis AK7</name>
    <dbReference type="NCBI Taxonomy" id="1237149"/>
    <lineage>
        <taxon>Bacteria</taxon>
        <taxon>Pseudomonadati</taxon>
        <taxon>Bacteroidota</taxon>
        <taxon>Cytophagia</taxon>
        <taxon>Cytophagales</taxon>
        <taxon>Fulvivirgaceae</taxon>
        <taxon>Fulvivirga</taxon>
    </lineage>
</organism>
<keyword evidence="1" id="KW-0812">Transmembrane</keyword>
<evidence type="ECO:0000256" key="1">
    <source>
        <dbReference type="SAM" id="Phobius"/>
    </source>
</evidence>
<dbReference type="Proteomes" id="UP000011135">
    <property type="component" value="Unassembled WGS sequence"/>
</dbReference>
<evidence type="ECO:0000313" key="3">
    <source>
        <dbReference type="Proteomes" id="UP000011135"/>
    </source>
</evidence>
<protein>
    <submittedName>
        <fullName evidence="2">Uncharacterized protein</fullName>
    </submittedName>
</protein>
<evidence type="ECO:0000313" key="2">
    <source>
        <dbReference type="EMBL" id="ELR68398.1"/>
    </source>
</evidence>
<keyword evidence="3" id="KW-1185">Reference proteome</keyword>
<keyword evidence="1" id="KW-0472">Membrane</keyword>
<gene>
    <name evidence="2" type="ORF">C900_00430</name>
</gene>
<proteinExistence type="predicted"/>
<keyword evidence="1" id="KW-1133">Transmembrane helix</keyword>
<sequence>MEYKFALRWASPIIMDIALSGLLAVQLIYARYDNEYSGGIEEICA</sequence>
<reference evidence="2 3" key="1">
    <citation type="submission" date="2012-12" db="EMBL/GenBank/DDBJ databases">
        <title>Genome assembly of Fulvivirga imtechensis AK7.</title>
        <authorList>
            <person name="Nupur N."/>
            <person name="Khatri I."/>
            <person name="Kumar R."/>
            <person name="Subramanian S."/>
            <person name="Pinnaka A."/>
        </authorList>
    </citation>
    <scope>NUCLEOTIDE SEQUENCE [LARGE SCALE GENOMIC DNA]</scope>
    <source>
        <strain evidence="2 3">AK7</strain>
    </source>
</reference>